<gene>
    <name evidence="2" type="ORF">SNE25_13015</name>
</gene>
<dbReference type="InterPro" id="IPR011335">
    <property type="entry name" value="Restrct_endonuc-II-like"/>
</dbReference>
<evidence type="ECO:0000313" key="3">
    <source>
        <dbReference type="Proteomes" id="UP001324380"/>
    </source>
</evidence>
<keyword evidence="2" id="KW-0255">Endonuclease</keyword>
<dbReference type="SUPFAM" id="SSF52980">
    <property type="entry name" value="Restriction endonuclease-like"/>
    <property type="match status" value="1"/>
</dbReference>
<organism evidence="2 3">
    <name type="scientific">Mucilaginibacter sabulilitoris</name>
    <dbReference type="NCBI Taxonomy" id="1173583"/>
    <lineage>
        <taxon>Bacteria</taxon>
        <taxon>Pseudomonadati</taxon>
        <taxon>Bacteroidota</taxon>
        <taxon>Sphingobacteriia</taxon>
        <taxon>Sphingobacteriales</taxon>
        <taxon>Sphingobacteriaceae</taxon>
        <taxon>Mucilaginibacter</taxon>
    </lineage>
</organism>
<dbReference type="GO" id="GO:0016787">
    <property type="term" value="F:hydrolase activity"/>
    <property type="evidence" value="ECO:0007669"/>
    <property type="project" value="UniProtKB-KW"/>
</dbReference>
<dbReference type="InterPro" id="IPR007560">
    <property type="entry name" value="Restrct_endonuc_IV_Mrr"/>
</dbReference>
<dbReference type="EMBL" id="CP139558">
    <property type="protein sequence ID" value="WPU96441.1"/>
    <property type="molecule type" value="Genomic_DNA"/>
</dbReference>
<evidence type="ECO:0000259" key="1">
    <source>
        <dbReference type="Pfam" id="PF04471"/>
    </source>
</evidence>
<keyword evidence="2" id="KW-0378">Hydrolase</keyword>
<dbReference type="RefSeq" id="WP_321565535.1">
    <property type="nucleotide sequence ID" value="NZ_CP139558.1"/>
</dbReference>
<feature type="domain" description="Restriction endonuclease type IV Mrr" evidence="1">
    <location>
        <begin position="138"/>
        <end position="251"/>
    </location>
</feature>
<reference evidence="2 3" key="1">
    <citation type="submission" date="2023-11" db="EMBL/GenBank/DDBJ databases">
        <title>Analysis of the Genomes of Mucilaginibacter gossypii cycad 4 and M. sabulilitoris SNA2: microbes with the potential for plant growth promotion.</title>
        <authorList>
            <person name="Hirsch A.M."/>
            <person name="Humm E."/>
            <person name="Rubbi M."/>
            <person name="Del Vecchio G."/>
            <person name="Ha S.M."/>
            <person name="Pellegrini M."/>
            <person name="Gunsalus R.P."/>
        </authorList>
    </citation>
    <scope>NUCLEOTIDE SEQUENCE [LARGE SCALE GENOMIC DNA]</scope>
    <source>
        <strain evidence="2 3">SNA2</strain>
    </source>
</reference>
<accession>A0ABZ0TUL9</accession>
<proteinExistence type="predicted"/>
<evidence type="ECO:0000313" key="2">
    <source>
        <dbReference type="EMBL" id="WPU96441.1"/>
    </source>
</evidence>
<dbReference type="EC" id="3.1.21.-" evidence="2"/>
<keyword evidence="2" id="KW-0540">Nuclease</keyword>
<dbReference type="GO" id="GO:0004519">
    <property type="term" value="F:endonuclease activity"/>
    <property type="evidence" value="ECO:0007669"/>
    <property type="project" value="UniProtKB-KW"/>
</dbReference>
<sequence length="271" mass="31067">MNNHSPGNVDLWFVTETDVRNAANGIPFTPGYSIYAYFWLRRRLDENTMEGWIGRIDKMENFHCSIDTTYTYFSDYRANKKIYVTLDKTAFFEIDEIFPSKPLLFLLKRIKFKPDAKQAASAAVTATVHRLQFHLLGGNSFEHLVFAFLQQTGDWKSIEWIGESGQDKGKDIWAEKDNDTHCFQCANYQQLTFAKIVTDMDKLAQHETVPGHLTIVCGGKVTDGLRQKTKSYGLSKGFGTVTIWSGPELEEKIRKQSPEILLRFFEGHAFP</sequence>
<keyword evidence="3" id="KW-1185">Reference proteome</keyword>
<dbReference type="Proteomes" id="UP001324380">
    <property type="component" value="Chromosome"/>
</dbReference>
<dbReference type="Pfam" id="PF04471">
    <property type="entry name" value="Mrr_cat"/>
    <property type="match status" value="1"/>
</dbReference>
<name>A0ABZ0TUL9_9SPHI</name>
<protein>
    <submittedName>
        <fullName evidence="2">Restriction endonuclease</fullName>
        <ecNumber evidence="2">3.1.21.-</ecNumber>
    </submittedName>
</protein>